<evidence type="ECO:0000256" key="2">
    <source>
        <dbReference type="ARBA" id="ARBA00022679"/>
    </source>
</evidence>
<evidence type="ECO:0000313" key="3">
    <source>
        <dbReference type="EMBL" id="RUT05721.1"/>
    </source>
</evidence>
<sequence length="255" mass="28629">MSNLPKSFSVLGLPVHVIANYPNWLQERLEQSQGAHVVTLNAEMTMQAERNQALSKIIQNAELVIPDGAGVVLYLQLLKKQNVNRVPGIELAEALLQNLGQSSSKLNPPKVFFYGGSPGVAQKAADYWQSLSPGLSIAGSHSGYHSELEEEQLKQTLAQIQPQLILVGLGVPRQEMWIAQNRHLCPQAIWIGVGGSFDIWSGIKTRAPNWLGKNNLEWLYRLYKEPWRWKRMLSLPEFALKSIVYYITDRCAISQ</sequence>
<dbReference type="PANTHER" id="PTHR34136">
    <property type="match status" value="1"/>
</dbReference>
<dbReference type="OrthoDB" id="9771846at2"/>
<evidence type="ECO:0000313" key="4">
    <source>
        <dbReference type="Proteomes" id="UP000271624"/>
    </source>
</evidence>
<accession>A0A433VHZ2</accession>
<keyword evidence="4" id="KW-1185">Reference proteome</keyword>
<evidence type="ECO:0000256" key="1">
    <source>
        <dbReference type="ARBA" id="ARBA00022676"/>
    </source>
</evidence>
<gene>
    <name evidence="3" type="ORF">DSM106972_037280</name>
</gene>
<keyword evidence="2" id="KW-0808">Transferase</keyword>
<dbReference type="NCBIfam" id="TIGR00696">
    <property type="entry name" value="wecG_tagA_cpsF"/>
    <property type="match status" value="1"/>
</dbReference>
<organism evidence="3 4">
    <name type="scientific">Dulcicalothrix desertica PCC 7102</name>
    <dbReference type="NCBI Taxonomy" id="232991"/>
    <lineage>
        <taxon>Bacteria</taxon>
        <taxon>Bacillati</taxon>
        <taxon>Cyanobacteriota</taxon>
        <taxon>Cyanophyceae</taxon>
        <taxon>Nostocales</taxon>
        <taxon>Calotrichaceae</taxon>
        <taxon>Dulcicalothrix</taxon>
    </lineage>
</organism>
<dbReference type="CDD" id="cd06533">
    <property type="entry name" value="Glyco_transf_WecG_TagA"/>
    <property type="match status" value="1"/>
</dbReference>
<keyword evidence="1" id="KW-0328">Glycosyltransferase</keyword>
<dbReference type="AlphaFoldDB" id="A0A433VHZ2"/>
<dbReference type="GO" id="GO:0016758">
    <property type="term" value="F:hexosyltransferase activity"/>
    <property type="evidence" value="ECO:0007669"/>
    <property type="project" value="TreeGrafter"/>
</dbReference>
<dbReference type="Proteomes" id="UP000271624">
    <property type="component" value="Unassembled WGS sequence"/>
</dbReference>
<dbReference type="EMBL" id="RSCL01000008">
    <property type="protein sequence ID" value="RUT05721.1"/>
    <property type="molecule type" value="Genomic_DNA"/>
</dbReference>
<dbReference type="RefSeq" id="WP_127082169.1">
    <property type="nucleotide sequence ID" value="NZ_RSCL01000008.1"/>
</dbReference>
<comment type="caution">
    <text evidence="3">The sequence shown here is derived from an EMBL/GenBank/DDBJ whole genome shotgun (WGS) entry which is preliminary data.</text>
</comment>
<dbReference type="InterPro" id="IPR004629">
    <property type="entry name" value="WecG_TagA_CpsF"/>
</dbReference>
<dbReference type="PANTHER" id="PTHR34136:SF1">
    <property type="entry name" value="UDP-N-ACETYL-D-MANNOSAMINURONIC ACID TRANSFERASE"/>
    <property type="match status" value="1"/>
</dbReference>
<name>A0A433VHZ2_9CYAN</name>
<protein>
    <submittedName>
        <fullName evidence="3">Teichoic acid biosynthesis protein</fullName>
    </submittedName>
</protein>
<reference evidence="3" key="2">
    <citation type="journal article" date="2019" name="Genome Biol. Evol.">
        <title>Day and night: Metabolic profiles and evolutionary relationships of six axenic non-marine cyanobacteria.</title>
        <authorList>
            <person name="Will S.E."/>
            <person name="Henke P."/>
            <person name="Boedeker C."/>
            <person name="Huang S."/>
            <person name="Brinkmann H."/>
            <person name="Rohde M."/>
            <person name="Jarek M."/>
            <person name="Friedl T."/>
            <person name="Seufert S."/>
            <person name="Schumacher M."/>
            <person name="Overmann J."/>
            <person name="Neumann-Schaal M."/>
            <person name="Petersen J."/>
        </authorList>
    </citation>
    <scope>NUCLEOTIDE SEQUENCE [LARGE SCALE GENOMIC DNA]</scope>
    <source>
        <strain evidence="3">PCC 7102</strain>
    </source>
</reference>
<reference evidence="3" key="1">
    <citation type="submission" date="2018-12" db="EMBL/GenBank/DDBJ databases">
        <authorList>
            <person name="Will S."/>
            <person name="Neumann-Schaal M."/>
            <person name="Henke P."/>
        </authorList>
    </citation>
    <scope>NUCLEOTIDE SEQUENCE</scope>
    <source>
        <strain evidence="3">PCC 7102</strain>
    </source>
</reference>
<proteinExistence type="predicted"/>
<dbReference type="Pfam" id="PF03808">
    <property type="entry name" value="Glyco_tran_WecG"/>
    <property type="match status" value="1"/>
</dbReference>